<proteinExistence type="predicted"/>
<feature type="transmembrane region" description="Helical" evidence="2">
    <location>
        <begin position="52"/>
        <end position="75"/>
    </location>
</feature>
<dbReference type="Proteomes" id="UP000657918">
    <property type="component" value="Chromosome 16"/>
</dbReference>
<accession>A0A835JFF5</accession>
<feature type="compositionally biased region" description="Basic and acidic residues" evidence="1">
    <location>
        <begin position="115"/>
        <end position="125"/>
    </location>
</feature>
<dbReference type="OrthoDB" id="652307at2759"/>
<feature type="transmembrane region" description="Helical" evidence="2">
    <location>
        <begin position="159"/>
        <end position="181"/>
    </location>
</feature>
<protein>
    <submittedName>
        <fullName evidence="3">Uncharacterized protein</fullName>
    </submittedName>
</protein>
<evidence type="ECO:0000256" key="2">
    <source>
        <dbReference type="SAM" id="Phobius"/>
    </source>
</evidence>
<keyword evidence="2" id="KW-0472">Membrane</keyword>
<evidence type="ECO:0000256" key="1">
    <source>
        <dbReference type="SAM" id="MobiDB-lite"/>
    </source>
</evidence>
<name>A0A835JFF5_9ROSI</name>
<evidence type="ECO:0000313" key="3">
    <source>
        <dbReference type="EMBL" id="KAF9666220.1"/>
    </source>
</evidence>
<reference evidence="3 4" key="1">
    <citation type="submission" date="2020-10" db="EMBL/GenBank/DDBJ databases">
        <title>Plant Genome Project.</title>
        <authorList>
            <person name="Zhang R.-G."/>
        </authorList>
    </citation>
    <scope>NUCLEOTIDE SEQUENCE [LARGE SCALE GENOMIC DNA]</scope>
    <source>
        <strain evidence="3">FAFU-HL-1</strain>
        <tissue evidence="3">Leaf</tissue>
    </source>
</reference>
<keyword evidence="2" id="KW-1133">Transmembrane helix</keyword>
<dbReference type="EMBL" id="JADGMS010000016">
    <property type="protein sequence ID" value="KAF9666220.1"/>
    <property type="molecule type" value="Genomic_DNA"/>
</dbReference>
<keyword evidence="2" id="KW-0812">Transmembrane</keyword>
<dbReference type="AlphaFoldDB" id="A0A835JFF5"/>
<dbReference type="PANTHER" id="PTHR33128:SF66">
    <property type="entry name" value="DUF3339 DOMAIN-CONTAINING PROTEIN"/>
    <property type="match status" value="1"/>
</dbReference>
<gene>
    <name evidence="3" type="ORF">SADUNF_Sadunf16G0206900</name>
</gene>
<dbReference type="Pfam" id="PF11820">
    <property type="entry name" value="DUF3339"/>
    <property type="match status" value="2"/>
</dbReference>
<organism evidence="3 4">
    <name type="scientific">Salix dunnii</name>
    <dbReference type="NCBI Taxonomy" id="1413687"/>
    <lineage>
        <taxon>Eukaryota</taxon>
        <taxon>Viridiplantae</taxon>
        <taxon>Streptophyta</taxon>
        <taxon>Embryophyta</taxon>
        <taxon>Tracheophyta</taxon>
        <taxon>Spermatophyta</taxon>
        <taxon>Magnoliopsida</taxon>
        <taxon>eudicotyledons</taxon>
        <taxon>Gunneridae</taxon>
        <taxon>Pentapetalae</taxon>
        <taxon>rosids</taxon>
        <taxon>fabids</taxon>
        <taxon>Malpighiales</taxon>
        <taxon>Salicaceae</taxon>
        <taxon>Saliceae</taxon>
        <taxon>Salix</taxon>
    </lineage>
</organism>
<dbReference type="PANTHER" id="PTHR33128">
    <property type="entry name" value="OS05G0103400 PROTEIN"/>
    <property type="match status" value="1"/>
</dbReference>
<keyword evidence="4" id="KW-1185">Reference proteome</keyword>
<feature type="region of interest" description="Disordered" evidence="1">
    <location>
        <begin position="109"/>
        <end position="142"/>
    </location>
</feature>
<comment type="caution">
    <text evidence="3">The sequence shown here is derived from an EMBL/GenBank/DDBJ whole genome shotgun (WGS) entry which is preliminary data.</text>
</comment>
<evidence type="ECO:0000313" key="4">
    <source>
        <dbReference type="Proteomes" id="UP000657918"/>
    </source>
</evidence>
<sequence length="184" mass="20150">MGDSSTGRVISLSSGVIGGDPHKVSTQRFISQIPGRQRLVEFGNFQTSGASILVHSVLYFALICIFLLAVGVHVYEHHHVHMQAHVCVIPGKANSLFKELLEMAASVPISQRPPSKPDRLKKENHFTPNSSPSPHLQARLPGSNRRVDFGSLKTNGMAIAVHTLIFFTVYAILILVVHVHIYTG</sequence>
<dbReference type="InterPro" id="IPR021775">
    <property type="entry name" value="DUF3339"/>
</dbReference>